<proteinExistence type="predicted"/>
<reference evidence="2 3" key="1">
    <citation type="submission" date="2024-10" db="EMBL/GenBank/DDBJ databases">
        <title>The Natural Products Discovery Center: Release of the First 8490 Sequenced Strains for Exploring Actinobacteria Biosynthetic Diversity.</title>
        <authorList>
            <person name="Kalkreuter E."/>
            <person name="Kautsar S.A."/>
            <person name="Yang D."/>
            <person name="Bader C.D."/>
            <person name="Teijaro C.N."/>
            <person name="Fluegel L."/>
            <person name="Davis C.M."/>
            <person name="Simpson J.R."/>
            <person name="Lauterbach L."/>
            <person name="Steele A.D."/>
            <person name="Gui C."/>
            <person name="Meng S."/>
            <person name="Li G."/>
            <person name="Viehrig K."/>
            <person name="Ye F."/>
            <person name="Su P."/>
            <person name="Kiefer A.F."/>
            <person name="Nichols A."/>
            <person name="Cepeda A.J."/>
            <person name="Yan W."/>
            <person name="Fan B."/>
            <person name="Jiang Y."/>
            <person name="Adhikari A."/>
            <person name="Zheng C.-J."/>
            <person name="Schuster L."/>
            <person name="Cowan T.M."/>
            <person name="Smanski M.J."/>
            <person name="Chevrette M.G."/>
            <person name="De Carvalho L.P.S."/>
            <person name="Shen B."/>
        </authorList>
    </citation>
    <scope>NUCLEOTIDE SEQUENCE [LARGE SCALE GENOMIC DNA]</scope>
    <source>
        <strain evidence="2 3">NPDC018013</strain>
    </source>
</reference>
<accession>A0ABW7RLS5</accession>
<dbReference type="RefSeq" id="WP_367437213.1">
    <property type="nucleotide sequence ID" value="NZ_CP108413.1"/>
</dbReference>
<feature type="compositionally biased region" description="Basic and acidic residues" evidence="1">
    <location>
        <begin position="1"/>
        <end position="14"/>
    </location>
</feature>
<gene>
    <name evidence="2" type="ORF">ACH4GP_32455</name>
</gene>
<feature type="region of interest" description="Disordered" evidence="1">
    <location>
        <begin position="1"/>
        <end position="28"/>
    </location>
</feature>
<sequence length="110" mass="12082">MQQRHDLHGREHTGYKGPNRTMCSSAELTPLLARKGGRNTDKYTALVRFEMTPGTRSALISSGKSPDRIGRDVGAVHLKSERGHETFGLGPGSVEVFNSKISGFRKVGDW</sequence>
<evidence type="ECO:0000313" key="3">
    <source>
        <dbReference type="Proteomes" id="UP001610990"/>
    </source>
</evidence>
<dbReference type="Proteomes" id="UP001610990">
    <property type="component" value="Unassembled WGS sequence"/>
</dbReference>
<dbReference type="EMBL" id="JBIRGH010000028">
    <property type="protein sequence ID" value="MFH8589040.1"/>
    <property type="molecule type" value="Genomic_DNA"/>
</dbReference>
<comment type="caution">
    <text evidence="2">The sequence shown here is derived from an EMBL/GenBank/DDBJ whole genome shotgun (WGS) entry which is preliminary data.</text>
</comment>
<evidence type="ECO:0000313" key="2">
    <source>
        <dbReference type="EMBL" id="MFH8589040.1"/>
    </source>
</evidence>
<keyword evidence="3" id="KW-1185">Reference proteome</keyword>
<evidence type="ECO:0000256" key="1">
    <source>
        <dbReference type="SAM" id="MobiDB-lite"/>
    </source>
</evidence>
<protein>
    <submittedName>
        <fullName evidence="2">Uncharacterized protein</fullName>
    </submittedName>
</protein>
<organism evidence="2 3">
    <name type="scientific">Streptomyces celluloflavus</name>
    <dbReference type="NCBI Taxonomy" id="58344"/>
    <lineage>
        <taxon>Bacteria</taxon>
        <taxon>Bacillati</taxon>
        <taxon>Actinomycetota</taxon>
        <taxon>Actinomycetes</taxon>
        <taxon>Kitasatosporales</taxon>
        <taxon>Streptomycetaceae</taxon>
        <taxon>Streptomyces</taxon>
    </lineage>
</organism>
<name>A0ABW7RLS5_9ACTN</name>